<feature type="binding site" evidence="9">
    <location>
        <begin position="61"/>
        <end position="70"/>
    </location>
    <ligand>
        <name>substrate</name>
    </ligand>
</feature>
<reference evidence="14 15" key="1">
    <citation type="submission" date="2019-03" db="EMBL/GenBank/DDBJ databases">
        <title>Genomic Encyclopedia of Type Strains, Phase IV (KMG-IV): sequencing the most valuable type-strain genomes for metagenomic binning, comparative biology and taxonomic classification.</title>
        <authorList>
            <person name="Goeker M."/>
        </authorList>
    </citation>
    <scope>NUCLEOTIDE SEQUENCE [LARGE SCALE GENOMIC DNA]</scope>
    <source>
        <strain evidence="14 15">DSM 100055</strain>
    </source>
</reference>
<feature type="active site" description="Proton donor" evidence="9">
    <location>
        <position position="63"/>
    </location>
</feature>
<organism evidence="14 15">
    <name type="scientific">Hypnocyclicus thermotrophus</name>
    <dbReference type="NCBI Taxonomy" id="1627895"/>
    <lineage>
        <taxon>Bacteria</taxon>
        <taxon>Fusobacteriati</taxon>
        <taxon>Fusobacteriota</taxon>
        <taxon>Fusobacteriia</taxon>
        <taxon>Fusobacteriales</taxon>
        <taxon>Fusobacteriaceae</taxon>
        <taxon>Hypnocyclicus</taxon>
    </lineage>
</organism>
<dbReference type="CDD" id="cd04725">
    <property type="entry name" value="OMP_decarboxylase_like"/>
    <property type="match status" value="1"/>
</dbReference>
<dbReference type="SMART" id="SM00934">
    <property type="entry name" value="OMPdecase"/>
    <property type="match status" value="1"/>
</dbReference>
<dbReference type="Pfam" id="PF00215">
    <property type="entry name" value="OMPdecase"/>
    <property type="match status" value="1"/>
</dbReference>
<dbReference type="SUPFAM" id="SSF51366">
    <property type="entry name" value="Ribulose-phoshate binding barrel"/>
    <property type="match status" value="1"/>
</dbReference>
<dbReference type="InterPro" id="IPR001754">
    <property type="entry name" value="OMPdeCOase_dom"/>
</dbReference>
<keyword evidence="6 9" id="KW-0456">Lyase</keyword>
<dbReference type="EMBL" id="SOBG01000010">
    <property type="protein sequence ID" value="TDT67401.1"/>
    <property type="molecule type" value="Genomic_DNA"/>
</dbReference>
<dbReference type="InterPro" id="IPR013785">
    <property type="entry name" value="Aldolase_TIM"/>
</dbReference>
<dbReference type="GO" id="GO:0044205">
    <property type="term" value="P:'de novo' UMP biosynthetic process"/>
    <property type="evidence" value="ECO:0007669"/>
    <property type="project" value="UniProtKB-UniRule"/>
</dbReference>
<dbReference type="Proteomes" id="UP000294678">
    <property type="component" value="Unassembled WGS sequence"/>
</dbReference>
<dbReference type="InterPro" id="IPR011060">
    <property type="entry name" value="RibuloseP-bd_barrel"/>
</dbReference>
<dbReference type="NCBIfam" id="NF001273">
    <property type="entry name" value="PRK00230.1"/>
    <property type="match status" value="1"/>
</dbReference>
<evidence type="ECO:0000256" key="4">
    <source>
        <dbReference type="ARBA" id="ARBA00022793"/>
    </source>
</evidence>
<feature type="binding site" evidence="9 11">
    <location>
        <position position="209"/>
    </location>
    <ligand>
        <name>substrate</name>
    </ligand>
</feature>
<keyword evidence="5 9" id="KW-0665">Pyrimidine biosynthesis</keyword>
<evidence type="ECO:0000256" key="3">
    <source>
        <dbReference type="ARBA" id="ARBA00011738"/>
    </source>
</evidence>
<evidence type="ECO:0000256" key="9">
    <source>
        <dbReference type="HAMAP-Rule" id="MF_01200"/>
    </source>
</evidence>
<accession>A0AA46DWY2</accession>
<proteinExistence type="inferred from homology"/>
<evidence type="ECO:0000256" key="6">
    <source>
        <dbReference type="ARBA" id="ARBA00023239"/>
    </source>
</evidence>
<keyword evidence="4 9" id="KW-0210">Decarboxylase</keyword>
<dbReference type="PANTHER" id="PTHR32119:SF2">
    <property type="entry name" value="OROTIDINE 5'-PHOSPHATE DECARBOXYLASE"/>
    <property type="match status" value="1"/>
</dbReference>
<dbReference type="Gene3D" id="3.20.20.70">
    <property type="entry name" value="Aldolase class I"/>
    <property type="match status" value="1"/>
</dbReference>
<comment type="pathway">
    <text evidence="2 9">Pyrimidine metabolism; UMP biosynthesis via de novo pathway; UMP from orotate: step 2/2.</text>
</comment>
<dbReference type="NCBIfam" id="TIGR01740">
    <property type="entry name" value="pyrF"/>
    <property type="match status" value="1"/>
</dbReference>
<comment type="caution">
    <text evidence="14">The sequence shown here is derived from an EMBL/GenBank/DDBJ whole genome shotgun (WGS) entry which is preliminary data.</text>
</comment>
<sequence length="234" mass="26238">MNYKEKLIVALDYDNLESAKKTIDELKDEVEIFKVGLELFLNSYGKAVDYIHSLEKKVFLDLKFHDIPNTTFAASKFAIEKDVFMFNIHASVGSETMKKVAELTKNKSQLAIAVTVLTSLTDSNLNEMFSTTKTTKEIVSQLADLAYKSGLNGIVCSPLEAKSVKEKYGKNFKTICPGVRPKWAAKNDQKRVMTPYEAIKNNCDYIVVGRPITKSDNPKEAAKLVLDEIKQAII</sequence>
<dbReference type="GO" id="GO:0005829">
    <property type="term" value="C:cytosol"/>
    <property type="evidence" value="ECO:0007669"/>
    <property type="project" value="TreeGrafter"/>
</dbReference>
<dbReference type="InterPro" id="IPR014732">
    <property type="entry name" value="OMPdecase"/>
</dbReference>
<comment type="similarity">
    <text evidence="8 9">Belongs to the OMP decarboxylase family. Type 1 subfamily.</text>
</comment>
<comment type="subunit">
    <text evidence="3 9">Homodimer.</text>
</comment>
<evidence type="ECO:0000256" key="5">
    <source>
        <dbReference type="ARBA" id="ARBA00022975"/>
    </source>
</evidence>
<feature type="binding site" evidence="9 11">
    <location>
        <position position="180"/>
    </location>
    <ligand>
        <name>substrate</name>
    </ligand>
</feature>
<keyword evidence="12" id="KW-0175">Coiled coil</keyword>
<feature type="coiled-coil region" evidence="12">
    <location>
        <begin position="9"/>
        <end position="36"/>
    </location>
</feature>
<feature type="active site" description="For OMPdecase activity" evidence="10">
    <location>
        <position position="66"/>
    </location>
</feature>
<evidence type="ECO:0000256" key="11">
    <source>
        <dbReference type="PIRSR" id="PIRSR614732-2"/>
    </source>
</evidence>
<evidence type="ECO:0000256" key="1">
    <source>
        <dbReference type="ARBA" id="ARBA00002356"/>
    </source>
</evidence>
<dbReference type="GO" id="GO:0006207">
    <property type="term" value="P:'de novo' pyrimidine nucleobase biosynthetic process"/>
    <property type="evidence" value="ECO:0007669"/>
    <property type="project" value="InterPro"/>
</dbReference>
<protein>
    <recommendedName>
        <fullName evidence="9">Orotidine 5'-phosphate decarboxylase</fullName>
        <ecNumber evidence="9">4.1.1.23</ecNumber>
    </recommendedName>
    <alternativeName>
        <fullName evidence="9">OMP decarboxylase</fullName>
        <shortName evidence="9">OMPDCase</shortName>
        <shortName evidence="9">OMPdecase</shortName>
    </alternativeName>
</protein>
<keyword evidence="15" id="KW-1185">Reference proteome</keyword>
<feature type="binding site" evidence="9 11">
    <location>
        <position position="210"/>
    </location>
    <ligand>
        <name>substrate</name>
    </ligand>
</feature>
<dbReference type="EC" id="4.1.1.23" evidence="9"/>
<dbReference type="AlphaFoldDB" id="A0AA46DWY2"/>
<gene>
    <name evidence="9" type="primary">pyrF</name>
    <name evidence="14" type="ORF">EV215_1955</name>
</gene>
<evidence type="ECO:0000256" key="2">
    <source>
        <dbReference type="ARBA" id="ARBA00004861"/>
    </source>
</evidence>
<feature type="active site" description="For OMPdecase activity" evidence="10">
    <location>
        <position position="63"/>
    </location>
</feature>
<comment type="function">
    <text evidence="1 9">Catalyzes the decarboxylation of orotidine 5'-monophosphate (OMP) to uridine 5'-monophosphate (UMP).</text>
</comment>
<dbReference type="RefSeq" id="WP_134113814.1">
    <property type="nucleotide sequence ID" value="NZ_SOBG01000010.1"/>
</dbReference>
<evidence type="ECO:0000256" key="7">
    <source>
        <dbReference type="ARBA" id="ARBA00049157"/>
    </source>
</evidence>
<dbReference type="FunFam" id="3.20.20.70:FF:000015">
    <property type="entry name" value="Orotidine 5'-phosphate decarboxylase"/>
    <property type="match status" value="1"/>
</dbReference>
<feature type="binding site" evidence="9 11">
    <location>
        <position position="12"/>
    </location>
    <ligand>
        <name>substrate</name>
    </ligand>
</feature>
<evidence type="ECO:0000313" key="14">
    <source>
        <dbReference type="EMBL" id="TDT67401.1"/>
    </source>
</evidence>
<dbReference type="InterPro" id="IPR047596">
    <property type="entry name" value="OMPdecase_bac"/>
</dbReference>
<evidence type="ECO:0000256" key="8">
    <source>
        <dbReference type="ARBA" id="ARBA00061012"/>
    </source>
</evidence>
<feature type="binding site" evidence="9 11">
    <location>
        <position position="189"/>
    </location>
    <ligand>
        <name>substrate</name>
    </ligand>
</feature>
<evidence type="ECO:0000256" key="10">
    <source>
        <dbReference type="PIRSR" id="PIRSR614732-1"/>
    </source>
</evidence>
<evidence type="ECO:0000259" key="13">
    <source>
        <dbReference type="SMART" id="SM00934"/>
    </source>
</evidence>
<name>A0AA46DWY2_9FUSO</name>
<comment type="catalytic activity">
    <reaction evidence="7 9">
        <text>orotidine 5'-phosphate + H(+) = UMP + CO2</text>
        <dbReference type="Rhea" id="RHEA:11596"/>
        <dbReference type="ChEBI" id="CHEBI:15378"/>
        <dbReference type="ChEBI" id="CHEBI:16526"/>
        <dbReference type="ChEBI" id="CHEBI:57538"/>
        <dbReference type="ChEBI" id="CHEBI:57865"/>
        <dbReference type="EC" id="4.1.1.23"/>
    </reaction>
</comment>
<feature type="binding site" evidence="9 11">
    <location>
        <position position="118"/>
    </location>
    <ligand>
        <name>substrate</name>
    </ligand>
</feature>
<dbReference type="HAMAP" id="MF_01200_B">
    <property type="entry name" value="OMPdecase_type1_B"/>
    <property type="match status" value="1"/>
</dbReference>
<feature type="binding site" evidence="9 11">
    <location>
        <position position="34"/>
    </location>
    <ligand>
        <name>substrate</name>
    </ligand>
</feature>
<evidence type="ECO:0000313" key="15">
    <source>
        <dbReference type="Proteomes" id="UP000294678"/>
    </source>
</evidence>
<feature type="domain" description="Orotidine 5'-phosphate decarboxylase" evidence="13">
    <location>
        <begin position="6"/>
        <end position="225"/>
    </location>
</feature>
<feature type="active site" description="For OMPdecase activity" evidence="10">
    <location>
        <position position="61"/>
    </location>
</feature>
<dbReference type="GO" id="GO:0004590">
    <property type="term" value="F:orotidine-5'-phosphate decarboxylase activity"/>
    <property type="evidence" value="ECO:0007669"/>
    <property type="project" value="UniProtKB-UniRule"/>
</dbReference>
<dbReference type="PANTHER" id="PTHR32119">
    <property type="entry name" value="OROTIDINE 5'-PHOSPHATE DECARBOXYLASE"/>
    <property type="match status" value="1"/>
</dbReference>
<evidence type="ECO:0000256" key="12">
    <source>
        <dbReference type="SAM" id="Coils"/>
    </source>
</evidence>